<evidence type="ECO:0000313" key="2">
    <source>
        <dbReference type="Proteomes" id="UP000762676"/>
    </source>
</evidence>
<protein>
    <submittedName>
        <fullName evidence="1">Endonuclease-reverse transcriptase</fullName>
    </submittedName>
</protein>
<keyword evidence="1" id="KW-0540">Nuclease</keyword>
<keyword evidence="1" id="KW-0378">Hydrolase</keyword>
<dbReference type="GO" id="GO:0004519">
    <property type="term" value="F:endonuclease activity"/>
    <property type="evidence" value="ECO:0007669"/>
    <property type="project" value="UniProtKB-KW"/>
</dbReference>
<reference evidence="1 2" key="1">
    <citation type="journal article" date="2021" name="Elife">
        <title>Chloroplast acquisition without the gene transfer in kleptoplastic sea slugs, Plakobranchus ocellatus.</title>
        <authorList>
            <person name="Maeda T."/>
            <person name="Takahashi S."/>
            <person name="Yoshida T."/>
            <person name="Shimamura S."/>
            <person name="Takaki Y."/>
            <person name="Nagai Y."/>
            <person name="Toyoda A."/>
            <person name="Suzuki Y."/>
            <person name="Arimoto A."/>
            <person name="Ishii H."/>
            <person name="Satoh N."/>
            <person name="Nishiyama T."/>
            <person name="Hasebe M."/>
            <person name="Maruyama T."/>
            <person name="Minagawa J."/>
            <person name="Obokata J."/>
            <person name="Shigenobu S."/>
        </authorList>
    </citation>
    <scope>NUCLEOTIDE SEQUENCE [LARGE SCALE GENOMIC DNA]</scope>
</reference>
<gene>
    <name evidence="1" type="ORF">ElyMa_000728300</name>
</gene>
<proteinExistence type="predicted"/>
<comment type="caution">
    <text evidence="1">The sequence shown here is derived from an EMBL/GenBank/DDBJ whole genome shotgun (WGS) entry which is preliminary data.</text>
</comment>
<organism evidence="1 2">
    <name type="scientific">Elysia marginata</name>
    <dbReference type="NCBI Taxonomy" id="1093978"/>
    <lineage>
        <taxon>Eukaryota</taxon>
        <taxon>Metazoa</taxon>
        <taxon>Spiralia</taxon>
        <taxon>Lophotrochozoa</taxon>
        <taxon>Mollusca</taxon>
        <taxon>Gastropoda</taxon>
        <taxon>Heterobranchia</taxon>
        <taxon>Euthyneura</taxon>
        <taxon>Panpulmonata</taxon>
        <taxon>Sacoglossa</taxon>
        <taxon>Placobranchoidea</taxon>
        <taxon>Plakobranchidae</taxon>
        <taxon>Elysia</taxon>
    </lineage>
</organism>
<dbReference type="Proteomes" id="UP000762676">
    <property type="component" value="Unassembled WGS sequence"/>
</dbReference>
<evidence type="ECO:0000313" key="1">
    <source>
        <dbReference type="EMBL" id="GFR86737.1"/>
    </source>
</evidence>
<dbReference type="EMBL" id="BMAT01001486">
    <property type="protein sequence ID" value="GFR86737.1"/>
    <property type="molecule type" value="Genomic_DNA"/>
</dbReference>
<sequence length="129" mass="15171">MFESGKTAQVIKEFQRYRLDILGLSEVRWKIKSQIRASWNGNQSLIVKQKLSYFGHIMRKQRSLEKSIMLLTGEGGRRRGRPCMRWKDDIKTVTGLTLSEMVRAVENRDDWRQLITAITRSRSRLEGTR</sequence>
<keyword evidence="2" id="KW-1185">Reference proteome</keyword>
<keyword evidence="1" id="KW-0255">Endonuclease</keyword>
<name>A0AAV4GLU6_9GAST</name>
<accession>A0AAV4GLU6</accession>
<dbReference type="AlphaFoldDB" id="A0AAV4GLU6"/>